<comment type="subcellular location">
    <subcellularLocation>
        <location evidence="1">Secreted</location>
    </subcellularLocation>
</comment>
<evidence type="ECO:0000313" key="6">
    <source>
        <dbReference type="Proteomes" id="UP001161257"/>
    </source>
</evidence>
<dbReference type="AlphaFoldDB" id="A0AA37RD10"/>
<keyword evidence="2" id="KW-0964">Secreted</keyword>
<organism evidence="5 6">
    <name type="scientific">Pseudomonas putida</name>
    <name type="common">Arthrobacter siderocapsulatus</name>
    <dbReference type="NCBI Taxonomy" id="303"/>
    <lineage>
        <taxon>Bacteria</taxon>
        <taxon>Pseudomonadati</taxon>
        <taxon>Pseudomonadota</taxon>
        <taxon>Gammaproteobacteria</taxon>
        <taxon>Pseudomonadales</taxon>
        <taxon>Pseudomonadaceae</taxon>
        <taxon>Pseudomonas</taxon>
    </lineage>
</organism>
<dbReference type="EMBL" id="BSKJ01000001">
    <property type="protein sequence ID" value="GLO33351.1"/>
    <property type="molecule type" value="Genomic_DNA"/>
</dbReference>
<dbReference type="GO" id="GO:0005615">
    <property type="term" value="C:extracellular space"/>
    <property type="evidence" value="ECO:0007669"/>
    <property type="project" value="InterPro"/>
</dbReference>
<evidence type="ECO:0000259" key="4">
    <source>
        <dbReference type="Pfam" id="PF08548"/>
    </source>
</evidence>
<dbReference type="GO" id="GO:0005509">
    <property type="term" value="F:calcium ion binding"/>
    <property type="evidence" value="ECO:0007669"/>
    <property type="project" value="InterPro"/>
</dbReference>
<feature type="domain" description="Peptidase M10 serralysin C-terminal" evidence="4">
    <location>
        <begin position="4"/>
        <end position="107"/>
    </location>
</feature>
<proteinExistence type="predicted"/>
<evidence type="ECO:0000256" key="1">
    <source>
        <dbReference type="ARBA" id="ARBA00004613"/>
    </source>
</evidence>
<accession>A0AA37RD10</accession>
<gene>
    <name evidence="5" type="ORF">PPUN14671_01840</name>
</gene>
<dbReference type="Gene3D" id="2.150.10.10">
    <property type="entry name" value="Serralysin-like metalloprotease, C-terminal"/>
    <property type="match status" value="1"/>
</dbReference>
<dbReference type="InterPro" id="IPR011049">
    <property type="entry name" value="Serralysin-like_metalloprot_C"/>
</dbReference>
<dbReference type="InterPro" id="IPR013858">
    <property type="entry name" value="Peptidase_M10B_C"/>
</dbReference>
<sequence length="115" mass="11730">MSTSATDLFTGGAGNDTFQFAQLPGSTPDQITDFTPGSDLIALNSAVFDLHGKTLADAFASGNAQTEAEGAHLTFNQEDHTLYYDSDGAANNNSVAVVTLAGVNSLAAGDLAMIA</sequence>
<protein>
    <recommendedName>
        <fullName evidence="4">Peptidase M10 serralysin C-terminal domain-containing protein</fullName>
    </recommendedName>
</protein>
<name>A0AA37RD10_PSEPU</name>
<comment type="caution">
    <text evidence="5">The sequence shown here is derived from an EMBL/GenBank/DDBJ whole genome shotgun (WGS) entry which is preliminary data.</text>
</comment>
<dbReference type="Pfam" id="PF08548">
    <property type="entry name" value="Peptidase_M10_C"/>
    <property type="match status" value="1"/>
</dbReference>
<keyword evidence="3" id="KW-0677">Repeat</keyword>
<dbReference type="RefSeq" id="WP_284356238.1">
    <property type="nucleotide sequence ID" value="NZ_BSKF01000012.1"/>
</dbReference>
<dbReference type="Proteomes" id="UP001161257">
    <property type="component" value="Unassembled WGS sequence"/>
</dbReference>
<evidence type="ECO:0000256" key="2">
    <source>
        <dbReference type="ARBA" id="ARBA00022525"/>
    </source>
</evidence>
<dbReference type="SUPFAM" id="SSF51120">
    <property type="entry name" value="beta-Roll"/>
    <property type="match status" value="1"/>
</dbReference>
<evidence type="ECO:0000313" key="5">
    <source>
        <dbReference type="EMBL" id="GLO33351.1"/>
    </source>
</evidence>
<reference evidence="5" key="1">
    <citation type="submission" date="2023-01" db="EMBL/GenBank/DDBJ databases">
        <title>Whole-genome sequence of Pseudomonas putida NBRC 14671.</title>
        <authorList>
            <person name="Morohoshi T."/>
            <person name="Someya N."/>
        </authorList>
    </citation>
    <scope>NUCLEOTIDE SEQUENCE</scope>
    <source>
        <strain evidence="5">NBRC 14671</strain>
    </source>
</reference>
<evidence type="ECO:0000256" key="3">
    <source>
        <dbReference type="ARBA" id="ARBA00022737"/>
    </source>
</evidence>